<dbReference type="PANTHER" id="PTHR16255">
    <property type="entry name" value="REQUIRED FOR MEIOTIC NUCLEAR DIVISION PROTEIN 1 HOMOLOG"/>
    <property type="match status" value="1"/>
</dbReference>
<reference evidence="3 4" key="1">
    <citation type="journal article" date="2023" name="Sci. Data">
        <title>Genome assembly of the Korean intertidal mud-creeper Batillaria attramentaria.</title>
        <authorList>
            <person name="Patra A.K."/>
            <person name="Ho P.T."/>
            <person name="Jun S."/>
            <person name="Lee S.J."/>
            <person name="Kim Y."/>
            <person name="Won Y.J."/>
        </authorList>
    </citation>
    <scope>NUCLEOTIDE SEQUENCE [LARGE SCALE GENOMIC DNA]</scope>
    <source>
        <strain evidence="3">Wonlab-2016</strain>
    </source>
</reference>
<name>A0ABD0KLH7_9CAEN</name>
<feature type="domain" description="DUF155" evidence="2">
    <location>
        <begin position="180"/>
        <end position="357"/>
    </location>
</feature>
<comment type="caution">
    <text evidence="3">The sequence shown here is derived from an EMBL/GenBank/DDBJ whole genome shotgun (WGS) entry which is preliminary data.</text>
</comment>
<accession>A0ABD0KLH7</accession>
<gene>
    <name evidence="3" type="ORF">BaRGS_00020789</name>
</gene>
<comment type="similarity">
    <text evidence="1">Belongs to the RMD1/sif2 family.</text>
</comment>
<dbReference type="Pfam" id="PF02582">
    <property type="entry name" value="DUF155"/>
    <property type="match status" value="1"/>
</dbReference>
<protein>
    <recommendedName>
        <fullName evidence="2">DUF155 domain-containing protein</fullName>
    </recommendedName>
</protein>
<dbReference type="GO" id="GO:0005739">
    <property type="term" value="C:mitochondrion"/>
    <property type="evidence" value="ECO:0007669"/>
    <property type="project" value="UniProtKB-ARBA"/>
</dbReference>
<dbReference type="PANTHER" id="PTHR16255:SF1">
    <property type="entry name" value="REQUIRED FOR MEIOTIC NUCLEAR DIVISION PROTEIN 1 HOMOLOG"/>
    <property type="match status" value="1"/>
</dbReference>
<evidence type="ECO:0000259" key="2">
    <source>
        <dbReference type="Pfam" id="PF02582"/>
    </source>
</evidence>
<proteinExistence type="inferred from homology"/>
<sequence length="433" mass="50022">MPLTMKVLKPIGLCRVMHGLYKNTVGMPRSDLKNSAWCFRNYQTVTHWQPGAGFSKTSQKCSRTVLQSQPLISSFFAKRASWDQVLCIRLYATGIQKHVSALATKRPVRKKSPRGKDDEIEKEHVDNVVAYAVAEEINLNQLRKALAVQGLYHICELPIDVQDAVFVRAKYAVDENRREVFFFRDGSAVFWSMPEVERGEVLRFLTKHQSESYDRNLVIREREEMDLKYIKGATSLSGDTLQLNEELDEGQTTLEKYAFSNALAQSVKLAIWEASLERIVDSIESVTEDLRDGRKIRWSRRNVLRKTGELFALRHLINLSSDLLDTPDFYWDRAVLEPLYLAVYNHLDISRRTRVMNEKLSHCCELTELLSSQLNDAHHTRLEVMIIVLILVEVVFEIIRYIERYMDTQAQAHENVKRRELLRLEGPQPPGLG</sequence>
<dbReference type="Proteomes" id="UP001519460">
    <property type="component" value="Unassembled WGS sequence"/>
</dbReference>
<evidence type="ECO:0000313" key="4">
    <source>
        <dbReference type="Proteomes" id="UP001519460"/>
    </source>
</evidence>
<dbReference type="InterPro" id="IPR003734">
    <property type="entry name" value="DUF155"/>
</dbReference>
<organism evidence="3 4">
    <name type="scientific">Batillaria attramentaria</name>
    <dbReference type="NCBI Taxonomy" id="370345"/>
    <lineage>
        <taxon>Eukaryota</taxon>
        <taxon>Metazoa</taxon>
        <taxon>Spiralia</taxon>
        <taxon>Lophotrochozoa</taxon>
        <taxon>Mollusca</taxon>
        <taxon>Gastropoda</taxon>
        <taxon>Caenogastropoda</taxon>
        <taxon>Sorbeoconcha</taxon>
        <taxon>Cerithioidea</taxon>
        <taxon>Batillariidae</taxon>
        <taxon>Batillaria</taxon>
    </lineage>
</organism>
<dbReference type="InterPro" id="IPR051624">
    <property type="entry name" value="RMD1/Sad1-interacting"/>
</dbReference>
<evidence type="ECO:0000313" key="3">
    <source>
        <dbReference type="EMBL" id="KAK7487888.1"/>
    </source>
</evidence>
<dbReference type="AlphaFoldDB" id="A0ABD0KLH7"/>
<dbReference type="EMBL" id="JACVVK020000157">
    <property type="protein sequence ID" value="KAK7487888.1"/>
    <property type="molecule type" value="Genomic_DNA"/>
</dbReference>
<evidence type="ECO:0000256" key="1">
    <source>
        <dbReference type="ARBA" id="ARBA00008306"/>
    </source>
</evidence>
<keyword evidence="4" id="KW-1185">Reference proteome</keyword>